<proteinExistence type="inferred from homology"/>
<dbReference type="Pfam" id="PF03645">
    <property type="entry name" value="Tctex-1"/>
    <property type="match status" value="1"/>
</dbReference>
<dbReference type="InterPro" id="IPR038586">
    <property type="entry name" value="Tctex-1-like_sf"/>
</dbReference>
<keyword evidence="3" id="KW-1185">Reference proteome</keyword>
<dbReference type="PANTHER" id="PTHR21255:SF7">
    <property type="entry name" value="DYNEIN LIGHT CHAIN TCTEX-TYPE PROTEIN 2B"/>
    <property type="match status" value="1"/>
</dbReference>
<dbReference type="CDD" id="cd21459">
    <property type="entry name" value="DLC-like_TCTEX1D2"/>
    <property type="match status" value="1"/>
</dbReference>
<evidence type="ECO:0000313" key="3">
    <source>
        <dbReference type="Proteomes" id="UP001608902"/>
    </source>
</evidence>
<dbReference type="InterPro" id="IPR005334">
    <property type="entry name" value="Tctex-1-like"/>
</dbReference>
<dbReference type="Gene3D" id="3.30.1140.40">
    <property type="entry name" value="Tctex-1"/>
    <property type="match status" value="1"/>
</dbReference>
<evidence type="ECO:0008006" key="4">
    <source>
        <dbReference type="Google" id="ProtNLM"/>
    </source>
</evidence>
<dbReference type="Proteomes" id="UP001608902">
    <property type="component" value="Unassembled WGS sequence"/>
</dbReference>
<dbReference type="AlphaFoldDB" id="A0ABD6EN60"/>
<comment type="similarity">
    <text evidence="1">Belongs to the dynein light chain Tctex-type family.</text>
</comment>
<name>A0ABD6EN60_9BILA</name>
<sequence>MEQSGFFLRPTKQERFRTAVGKRILEETLSENLAAKKFDNEVSTLSNKLGAIISDKLKGLDLPHYKYIVHIVIGEQRGQGVRIGGGCVWDGDTDFSVNLTYTNNWLFCEAIVYAVYRY</sequence>
<evidence type="ECO:0000313" key="2">
    <source>
        <dbReference type="EMBL" id="MFH4981410.1"/>
    </source>
</evidence>
<organism evidence="2 3">
    <name type="scientific">Gnathostoma spinigerum</name>
    <dbReference type="NCBI Taxonomy" id="75299"/>
    <lineage>
        <taxon>Eukaryota</taxon>
        <taxon>Metazoa</taxon>
        <taxon>Ecdysozoa</taxon>
        <taxon>Nematoda</taxon>
        <taxon>Chromadorea</taxon>
        <taxon>Rhabditida</taxon>
        <taxon>Spirurina</taxon>
        <taxon>Gnathostomatomorpha</taxon>
        <taxon>Gnathostomatoidea</taxon>
        <taxon>Gnathostomatidae</taxon>
        <taxon>Gnathostoma</taxon>
    </lineage>
</organism>
<dbReference type="PANTHER" id="PTHR21255">
    <property type="entry name" value="T-COMPLEX-ASSOCIATED-TESTIS-EXPRESSED 1/ DYNEIN LIGHT CHAIN"/>
    <property type="match status" value="1"/>
</dbReference>
<accession>A0ABD6EN60</accession>
<reference evidence="2 3" key="1">
    <citation type="submission" date="2024-08" db="EMBL/GenBank/DDBJ databases">
        <title>Gnathostoma spinigerum genome.</title>
        <authorList>
            <person name="Gonzalez-Bertolin B."/>
            <person name="Monzon S."/>
            <person name="Zaballos A."/>
            <person name="Jimenez P."/>
            <person name="Dekumyoy P."/>
            <person name="Varona S."/>
            <person name="Cuesta I."/>
            <person name="Sumanam S."/>
            <person name="Adisakwattana P."/>
            <person name="Gasser R.B."/>
            <person name="Hernandez-Gonzalez A."/>
            <person name="Young N.D."/>
            <person name="Perteguer M.J."/>
        </authorList>
    </citation>
    <scope>NUCLEOTIDE SEQUENCE [LARGE SCALE GENOMIC DNA]</scope>
    <source>
        <strain evidence="2">AL3</strain>
        <tissue evidence="2">Liver</tissue>
    </source>
</reference>
<protein>
    <recommendedName>
        <fullName evidence="4">Dynein light chain</fullName>
    </recommendedName>
</protein>
<comment type="caution">
    <text evidence="2">The sequence shown here is derived from an EMBL/GenBank/DDBJ whole genome shotgun (WGS) entry which is preliminary data.</text>
</comment>
<dbReference type="EMBL" id="JBGFUD010007155">
    <property type="protein sequence ID" value="MFH4981410.1"/>
    <property type="molecule type" value="Genomic_DNA"/>
</dbReference>
<evidence type="ECO:0000256" key="1">
    <source>
        <dbReference type="ARBA" id="ARBA00005361"/>
    </source>
</evidence>
<gene>
    <name evidence="2" type="ORF">AB6A40_008119</name>
</gene>